<sequence length="490" mass="54447">MAGAVGQSGALADHNVVAARRVGGVITNGGSSSPAQRCGLIRSARRAASSLESDWSDGLKELQLASAIAAVLIFGKVEKAADSLLVEFRLVADAKALQLDDLLKGVYLAEVAEAYGCTERHYCGDSVSEHHEQRVWSPVLETPEEMVTKAGFGRLEVREFVSMDSMIISRRQDRKPEVRVSESFATRNSGLSEGKDHLAVRGVEGDRADERGSFDLGLSVWNCPNGDQSIRLSKNHPLGCHFIKRKNMNQWTLSHPKKELDPVVDWSPWRGYPMMEGPCRAVYQEMCYISCLGIGKCVHKALGKIENFGPDCDGALSSHSAGHNDLFRFEKTMKFQTLNDTKIRRLPMEHAMIRNHKTNLFVGRLAITKVCHRGDCVHFVNDLQILEGHIMQAFGGSLYGGDLDKDGGSRRVRIDDLEAELRKFPDQILVGNEWQWMEMDMATDIKESYCSIGHYHQLSVEHSVLNQLSQKGPARYSDTLFQSTPGSELL</sequence>
<protein>
    <submittedName>
        <fullName evidence="1">Uncharacterized protein</fullName>
    </submittedName>
</protein>
<dbReference type="EMBL" id="KZ994033">
    <property type="protein sequence ID" value="RKO94042.1"/>
    <property type="molecule type" value="Genomic_DNA"/>
</dbReference>
<gene>
    <name evidence="1" type="ORF">BDK51DRAFT_34066</name>
</gene>
<reference evidence="2" key="1">
    <citation type="journal article" date="2018" name="Nat. Microbiol.">
        <title>Leveraging single-cell genomics to expand the fungal tree of life.</title>
        <authorList>
            <person name="Ahrendt S.R."/>
            <person name="Quandt C.A."/>
            <person name="Ciobanu D."/>
            <person name="Clum A."/>
            <person name="Salamov A."/>
            <person name="Andreopoulos B."/>
            <person name="Cheng J.F."/>
            <person name="Woyke T."/>
            <person name="Pelin A."/>
            <person name="Henrissat B."/>
            <person name="Reynolds N.K."/>
            <person name="Benny G.L."/>
            <person name="Smith M.E."/>
            <person name="James T.Y."/>
            <person name="Grigoriev I.V."/>
        </authorList>
    </citation>
    <scope>NUCLEOTIDE SEQUENCE [LARGE SCALE GENOMIC DNA]</scope>
</reference>
<organism evidence="1 2">
    <name type="scientific">Blyttiomyces helicus</name>
    <dbReference type="NCBI Taxonomy" id="388810"/>
    <lineage>
        <taxon>Eukaryota</taxon>
        <taxon>Fungi</taxon>
        <taxon>Fungi incertae sedis</taxon>
        <taxon>Chytridiomycota</taxon>
        <taxon>Chytridiomycota incertae sedis</taxon>
        <taxon>Chytridiomycetes</taxon>
        <taxon>Chytridiomycetes incertae sedis</taxon>
        <taxon>Blyttiomyces</taxon>
    </lineage>
</organism>
<keyword evidence="2" id="KW-1185">Reference proteome</keyword>
<dbReference type="AlphaFoldDB" id="A0A4P9WNH3"/>
<accession>A0A4P9WNH3</accession>
<dbReference type="Proteomes" id="UP000269721">
    <property type="component" value="Unassembled WGS sequence"/>
</dbReference>
<name>A0A4P9WNH3_9FUNG</name>
<proteinExistence type="predicted"/>
<evidence type="ECO:0000313" key="2">
    <source>
        <dbReference type="Proteomes" id="UP000269721"/>
    </source>
</evidence>
<evidence type="ECO:0000313" key="1">
    <source>
        <dbReference type="EMBL" id="RKO94042.1"/>
    </source>
</evidence>